<protein>
    <recommendedName>
        <fullName evidence="1">HEPN domain-containing protein</fullName>
    </recommendedName>
</protein>
<keyword evidence="3" id="KW-1185">Reference proteome</keyword>
<dbReference type="Pfam" id="PF05168">
    <property type="entry name" value="HEPN"/>
    <property type="match status" value="1"/>
</dbReference>
<dbReference type="Proteomes" id="UP000054874">
    <property type="component" value="Unassembled WGS sequence"/>
</dbReference>
<sequence length="160" mass="18839">MERKRGYLRTAENDYLYLVDDYERNHFGNPFCFHSQNICERYLKHVVDVYCSDDDKTDVLKTHSLRKLVRYIQKNLPELQCDWNSVLKADGFYFNTRYPGEDYIEVTEEDCADCWEAVLVVRSAVNSYCTEKAKIPAKAVVESQTFTDLINSFDDKTMLQ</sequence>
<dbReference type="InterPro" id="IPR007842">
    <property type="entry name" value="HEPN_dom"/>
</dbReference>
<evidence type="ECO:0000313" key="2">
    <source>
        <dbReference type="EMBL" id="KSV58747.1"/>
    </source>
</evidence>
<dbReference type="STRING" id="290052.ASU35_11835"/>
<accession>A0A0V8QDT8</accession>
<name>A0A0V8QDT8_9FIRM</name>
<evidence type="ECO:0000259" key="1">
    <source>
        <dbReference type="Pfam" id="PF05168"/>
    </source>
</evidence>
<dbReference type="Gene3D" id="1.20.120.330">
    <property type="entry name" value="Nucleotidyltransferases domain 2"/>
    <property type="match status" value="1"/>
</dbReference>
<dbReference type="AlphaFoldDB" id="A0A0V8QDT8"/>
<dbReference type="EMBL" id="LNAM01000162">
    <property type="protein sequence ID" value="KSV58747.1"/>
    <property type="molecule type" value="Genomic_DNA"/>
</dbReference>
<dbReference type="OrthoDB" id="1858205at2"/>
<evidence type="ECO:0000313" key="3">
    <source>
        <dbReference type="Proteomes" id="UP000054874"/>
    </source>
</evidence>
<reference evidence="2 3" key="1">
    <citation type="submission" date="2015-11" db="EMBL/GenBank/DDBJ databases">
        <title>Butyribacter intestini gen. nov., sp. nov., a butyric acid-producing bacterium of the family Lachnospiraceae isolated from the human faeces.</title>
        <authorList>
            <person name="Zou Y."/>
            <person name="Xue W."/>
            <person name="Luo G."/>
            <person name="Lv M."/>
        </authorList>
    </citation>
    <scope>NUCLEOTIDE SEQUENCE [LARGE SCALE GENOMIC DNA]</scope>
    <source>
        <strain evidence="2 3">ACET-33324</strain>
    </source>
</reference>
<feature type="domain" description="HEPN" evidence="1">
    <location>
        <begin position="7"/>
        <end position="126"/>
    </location>
</feature>
<organism evidence="2 3">
    <name type="scientific">Acetivibrio ethanolgignens</name>
    <dbReference type="NCBI Taxonomy" id="290052"/>
    <lineage>
        <taxon>Bacteria</taxon>
        <taxon>Bacillati</taxon>
        <taxon>Bacillota</taxon>
        <taxon>Clostridia</taxon>
        <taxon>Eubacteriales</taxon>
        <taxon>Oscillospiraceae</taxon>
        <taxon>Acetivibrio</taxon>
    </lineage>
</organism>
<dbReference type="SUPFAM" id="SSF81593">
    <property type="entry name" value="Nucleotidyltransferase substrate binding subunit/domain"/>
    <property type="match status" value="1"/>
</dbReference>
<comment type="caution">
    <text evidence="2">The sequence shown here is derived from an EMBL/GenBank/DDBJ whole genome shotgun (WGS) entry which is preliminary data.</text>
</comment>
<dbReference type="RefSeq" id="WP_058353017.1">
    <property type="nucleotide sequence ID" value="NZ_CABMMD010000162.1"/>
</dbReference>
<gene>
    <name evidence="2" type="ORF">ASU35_11835</name>
</gene>
<proteinExistence type="predicted"/>